<evidence type="ECO:0000259" key="1">
    <source>
        <dbReference type="PROSITE" id="PS51806"/>
    </source>
</evidence>
<evidence type="ECO:0000313" key="2">
    <source>
        <dbReference type="EMBL" id="EOA12447.1"/>
    </source>
</evidence>
<dbReference type="Proteomes" id="UP000029121">
    <property type="component" value="Unassembled WGS sequence"/>
</dbReference>
<evidence type="ECO:0000313" key="3">
    <source>
        <dbReference type="Proteomes" id="UP000029121"/>
    </source>
</evidence>
<dbReference type="InterPro" id="IPR025422">
    <property type="entry name" value="TGA_domain"/>
</dbReference>
<name>R0ETR6_9BRAS</name>
<dbReference type="Pfam" id="PF14144">
    <property type="entry name" value="DOG1"/>
    <property type="match status" value="1"/>
</dbReference>
<keyword evidence="3" id="KW-1185">Reference proteome</keyword>
<protein>
    <recommendedName>
        <fullName evidence="1">DOG1 domain-containing protein</fullName>
    </recommendedName>
</protein>
<sequence length="273" mass="32040">MDYVRSFFPRKEPDGFIRLQDTYSAWYDTLKKVHQKDIKQSIKSNNPPDQLEELVTRLHEHINSLYQELERHVDHDTIIKLLSTSWHSSLESPFLFLGDIHPIIFTNVLKSLMYPATQGDMSYVSLELERSAMFVNAWKDPPSDQSRKRLETIECRIDITVCALLTKMRCLQKDYVAKTLSNWISSRRNRSEEQEENEITKVIETTTTELTAELQKILIESYPLRTSIVDSILEMLNEHQATLYFENLVYILLGYKNQVRFSSFSFSFLSLLL</sequence>
<reference evidence="3" key="1">
    <citation type="journal article" date="2013" name="Nat. Genet.">
        <title>The Capsella rubella genome and the genomic consequences of rapid mating system evolution.</title>
        <authorList>
            <person name="Slotte T."/>
            <person name="Hazzouri K.M."/>
            <person name="Agren J.A."/>
            <person name="Koenig D."/>
            <person name="Maumus F."/>
            <person name="Guo Y.L."/>
            <person name="Steige K."/>
            <person name="Platts A.E."/>
            <person name="Escobar J.S."/>
            <person name="Newman L.K."/>
            <person name="Wang W."/>
            <person name="Mandakova T."/>
            <person name="Vello E."/>
            <person name="Smith L.M."/>
            <person name="Henz S.R."/>
            <person name="Steffen J."/>
            <person name="Takuno S."/>
            <person name="Brandvain Y."/>
            <person name="Coop G."/>
            <person name="Andolfatto P."/>
            <person name="Hu T.T."/>
            <person name="Blanchette M."/>
            <person name="Clark R.M."/>
            <person name="Quesneville H."/>
            <person name="Nordborg M."/>
            <person name="Gaut B.S."/>
            <person name="Lysak M.A."/>
            <person name="Jenkins J."/>
            <person name="Grimwood J."/>
            <person name="Chapman J."/>
            <person name="Prochnik S."/>
            <person name="Shu S."/>
            <person name="Rokhsar D."/>
            <person name="Schmutz J."/>
            <person name="Weigel D."/>
            <person name="Wright S.I."/>
        </authorList>
    </citation>
    <scope>NUCLEOTIDE SEQUENCE [LARGE SCALE GENOMIC DNA]</scope>
    <source>
        <strain evidence="3">cv. Monte Gargano</strain>
    </source>
</reference>
<feature type="domain" description="DOG1" evidence="1">
    <location>
        <begin position="16"/>
        <end position="265"/>
    </location>
</feature>
<dbReference type="PANTHER" id="PTHR46354:SF9">
    <property type="entry name" value="PROTEIN INAPERTURATE POLLEN1"/>
    <property type="match status" value="1"/>
</dbReference>
<proteinExistence type="predicted"/>
<dbReference type="STRING" id="81985.R0ETR6"/>
<accession>R0ETR6</accession>
<dbReference type="GO" id="GO:0006351">
    <property type="term" value="P:DNA-templated transcription"/>
    <property type="evidence" value="ECO:0007669"/>
    <property type="project" value="InterPro"/>
</dbReference>
<dbReference type="PANTHER" id="PTHR46354">
    <property type="entry name" value="DOG1 DOMAIN-CONTAINING PROTEIN"/>
    <property type="match status" value="1"/>
</dbReference>
<dbReference type="GO" id="GO:0043565">
    <property type="term" value="F:sequence-specific DNA binding"/>
    <property type="evidence" value="ECO:0007669"/>
    <property type="project" value="InterPro"/>
</dbReference>
<dbReference type="InterPro" id="IPR051886">
    <property type="entry name" value="Seed_Dev/Stress_Resp_Reg"/>
</dbReference>
<dbReference type="AlphaFoldDB" id="R0ETR6"/>
<organism evidence="2 3">
    <name type="scientific">Capsella rubella</name>
    <dbReference type="NCBI Taxonomy" id="81985"/>
    <lineage>
        <taxon>Eukaryota</taxon>
        <taxon>Viridiplantae</taxon>
        <taxon>Streptophyta</taxon>
        <taxon>Embryophyta</taxon>
        <taxon>Tracheophyta</taxon>
        <taxon>Spermatophyta</taxon>
        <taxon>Magnoliopsida</taxon>
        <taxon>eudicotyledons</taxon>
        <taxon>Gunneridae</taxon>
        <taxon>Pentapetalae</taxon>
        <taxon>rosids</taxon>
        <taxon>malvids</taxon>
        <taxon>Brassicales</taxon>
        <taxon>Brassicaceae</taxon>
        <taxon>Camelineae</taxon>
        <taxon>Capsella</taxon>
    </lineage>
</organism>
<dbReference type="PROSITE" id="PS51806">
    <property type="entry name" value="DOG1"/>
    <property type="match status" value="1"/>
</dbReference>
<gene>
    <name evidence="2" type="ORF">CARUB_v10028587mg</name>
</gene>
<dbReference type="EMBL" id="KB870812">
    <property type="protein sequence ID" value="EOA12447.1"/>
    <property type="molecule type" value="Genomic_DNA"/>
</dbReference>